<dbReference type="InterPro" id="IPR037066">
    <property type="entry name" value="Plug_dom_sf"/>
</dbReference>
<evidence type="ECO:0000313" key="14">
    <source>
        <dbReference type="EMBL" id="MDF0709025.1"/>
    </source>
</evidence>
<keyword evidence="7 8" id="KW-0998">Cell outer membrane</keyword>
<dbReference type="NCBIfam" id="TIGR04057">
    <property type="entry name" value="SusC_RagA_signa"/>
    <property type="match status" value="1"/>
</dbReference>
<protein>
    <submittedName>
        <fullName evidence="14">TonB-dependent receptor</fullName>
    </submittedName>
</protein>
<feature type="compositionally biased region" description="Polar residues" evidence="10">
    <location>
        <begin position="1080"/>
        <end position="1091"/>
    </location>
</feature>
<dbReference type="SUPFAM" id="SSF49464">
    <property type="entry name" value="Carboxypeptidase regulatory domain-like"/>
    <property type="match status" value="1"/>
</dbReference>
<dbReference type="SUPFAM" id="SSF56935">
    <property type="entry name" value="Porins"/>
    <property type="match status" value="1"/>
</dbReference>
<evidence type="ECO:0000313" key="15">
    <source>
        <dbReference type="Proteomes" id="UP001217083"/>
    </source>
</evidence>
<dbReference type="PROSITE" id="PS52016">
    <property type="entry name" value="TONB_DEPENDENT_REC_3"/>
    <property type="match status" value="1"/>
</dbReference>
<dbReference type="Gene3D" id="2.40.170.20">
    <property type="entry name" value="TonB-dependent receptor, beta-barrel domain"/>
    <property type="match status" value="1"/>
</dbReference>
<dbReference type="NCBIfam" id="TIGR04056">
    <property type="entry name" value="OMP_RagA_SusC"/>
    <property type="match status" value="1"/>
</dbReference>
<keyword evidence="5 9" id="KW-0798">TonB box</keyword>
<dbReference type="EMBL" id="JARFVA010000009">
    <property type="protein sequence ID" value="MDF0709025.1"/>
    <property type="molecule type" value="Genomic_DNA"/>
</dbReference>
<feature type="signal peptide" evidence="11">
    <location>
        <begin position="1"/>
        <end position="35"/>
    </location>
</feature>
<evidence type="ECO:0000256" key="9">
    <source>
        <dbReference type="RuleBase" id="RU003357"/>
    </source>
</evidence>
<keyword evidence="15" id="KW-1185">Reference proteome</keyword>
<gene>
    <name evidence="14" type="ORF">PY091_17570</name>
</gene>
<evidence type="ECO:0000256" key="11">
    <source>
        <dbReference type="SAM" id="SignalP"/>
    </source>
</evidence>
<dbReference type="RefSeq" id="WP_275650795.1">
    <property type="nucleotide sequence ID" value="NZ_JARFVA010000009.1"/>
</dbReference>
<evidence type="ECO:0000256" key="5">
    <source>
        <dbReference type="ARBA" id="ARBA00023077"/>
    </source>
</evidence>
<accession>A0ABT5XT85</accession>
<dbReference type="InterPro" id="IPR023996">
    <property type="entry name" value="TonB-dep_OMP_SusC/RagA"/>
</dbReference>
<evidence type="ECO:0000256" key="8">
    <source>
        <dbReference type="PROSITE-ProRule" id="PRU01360"/>
    </source>
</evidence>
<evidence type="ECO:0000256" key="3">
    <source>
        <dbReference type="ARBA" id="ARBA00022452"/>
    </source>
</evidence>
<evidence type="ECO:0000259" key="12">
    <source>
        <dbReference type="Pfam" id="PF00593"/>
    </source>
</evidence>
<keyword evidence="6 8" id="KW-0472">Membrane</keyword>
<reference evidence="14 15" key="1">
    <citation type="submission" date="2023-03" db="EMBL/GenBank/DDBJ databases">
        <title>Muricauda XX sp. nov. and Muricauda XXX sp. nov., two novel species isolated from Okinawa Trough.</title>
        <authorList>
            <person name="Cao W."/>
            <person name="Deng X."/>
        </authorList>
    </citation>
    <scope>NUCLEOTIDE SEQUENCE [LARGE SCALE GENOMIC DNA]</scope>
    <source>
        <strain evidence="14 15">81s02</strain>
    </source>
</reference>
<comment type="similarity">
    <text evidence="8 9">Belongs to the TonB-dependent receptor family.</text>
</comment>
<dbReference type="InterPro" id="IPR008969">
    <property type="entry name" value="CarboxyPept-like_regulatory"/>
</dbReference>
<dbReference type="InterPro" id="IPR036942">
    <property type="entry name" value="Beta-barrel_TonB_sf"/>
</dbReference>
<dbReference type="Gene3D" id="2.60.40.1120">
    <property type="entry name" value="Carboxypeptidase-like, regulatory domain"/>
    <property type="match status" value="1"/>
</dbReference>
<keyword evidence="11" id="KW-0732">Signal</keyword>
<dbReference type="InterPro" id="IPR023997">
    <property type="entry name" value="TonB-dep_OMP_SusC/RagA_CS"/>
</dbReference>
<evidence type="ECO:0000256" key="6">
    <source>
        <dbReference type="ARBA" id="ARBA00023136"/>
    </source>
</evidence>
<keyword evidence="2 8" id="KW-0813">Transport</keyword>
<proteinExistence type="inferred from homology"/>
<comment type="subcellular location">
    <subcellularLocation>
        <location evidence="1 8">Cell outer membrane</location>
        <topology evidence="1 8">Multi-pass membrane protein</topology>
    </subcellularLocation>
</comment>
<keyword evidence="4 8" id="KW-0812">Transmembrane</keyword>
<evidence type="ECO:0000256" key="10">
    <source>
        <dbReference type="SAM" id="MobiDB-lite"/>
    </source>
</evidence>
<dbReference type="InterPro" id="IPR000531">
    <property type="entry name" value="Beta-barrel_TonB"/>
</dbReference>
<name>A0ABT5XT85_9FLAO</name>
<organism evidence="14 15">
    <name type="scientific">Flagellimonas okinawensis</name>
    <dbReference type="NCBI Taxonomy" id="3031324"/>
    <lineage>
        <taxon>Bacteria</taxon>
        <taxon>Pseudomonadati</taxon>
        <taxon>Bacteroidota</taxon>
        <taxon>Flavobacteriia</taxon>
        <taxon>Flavobacteriales</taxon>
        <taxon>Flavobacteriaceae</taxon>
        <taxon>Flagellimonas</taxon>
    </lineage>
</organism>
<evidence type="ECO:0000256" key="4">
    <source>
        <dbReference type="ARBA" id="ARBA00022692"/>
    </source>
</evidence>
<dbReference type="InterPro" id="IPR012910">
    <property type="entry name" value="Plug_dom"/>
</dbReference>
<dbReference type="Pfam" id="PF13715">
    <property type="entry name" value="CarbopepD_reg_2"/>
    <property type="match status" value="1"/>
</dbReference>
<sequence length="1175" mass="128963">MKKTKTKTIGALVPKLGKKMMYGFFLLFMFGQVSAASCAQYDKVANSFNNTRLGDVFETITETTGYKFFYEASEVNIDRRVSVNGENLCVEDFFKEVFKDTDLTFEIIARQIVIKKRNKTLPSLMPQKKIDTENPQSTLTGVVLDEAGIPLAGATVIARGTSVGATTDFDGNFEITMPSGVTVIQVSYIGYKPKEVNVSGLTTVTVNMEQDAAALDEVVVVGYGTLAKKKVTGSVVSVSTETITEVPALTPEAALIGQVSGVQVQEVSGEPGAAPNIRVRGSGSISAGNDPLFVVDGIPISRNLTSSSQLGGVANRRATFQPPTINPLATLNPNDIESIQVLKDASAAAIYGSRGGNGVLLITTKKGSNGDEGVFSFDSYVSMQSVANKLDLMNAEELIDFTRDARNNNYLQSVDGASIDDPIGPGERGNGNYEMPESFVNWDGTDTDWQDLLFKTGIVQSYNFSYASPIRNNTSFYASTGYFSQTGIIEKAKFERYSVLLNLNSQLSEKLNLDLRLAPTVTENQRVPASSPYFATPPGIVYSGIVHSPTVSPYNPDGTINQLNNQSYLGSGTTTASNPLAIIEAVDDQIFQFQTRGTLGLTYDILPELSFKTFGGVYINLFNQDFYRANTLLYRNSADGNPYGQASSSTETNWLWENTLNYTKEFGDHYIDAVLGYTAQKDNLTLKQVLANNYPDDLVPTVSGGQVFGGTSVKEQWSLLSSLFRVNYSYKDKYLFTGTFRSDKSSRFGKNNQTGYFPSFSVGWRLNEESFLSDSETISELKLRLSWGQTGNFEIPNYGAVGLLSPQNYNLGGNEINGLVQSTIPNPNLTWEKSEQIDAGIELGLFNNRVFLLADYYDTKTRDLLLNVAISSVSGFETTLRNLGEVKNSGFEIALSTKNFVGDFTWNTDINFATNKNEVLSLNEGNEPIYSSGSAGVRHVTRVGDPIGSYYGYVVDGIYQSQDEIDNAPFDTQAPDPAPGDFRFKDIDGDGEITPDDRTVTGSYFPDFTWGINNRLTFKNIDFSFLIQGVEGNEILNLTSRHMKNGEANFNSYAVFNDRWRSPSDPGNGSIPRADRESGNHGNNNRPSSFQVEDGSYVRLRNVTLGYTLPTDKFFGSKIQRLRFYVTATNLFTITDYLGYNPEVSSITTNSLTPGEDYGAFPLTKSFTMGLNLKF</sequence>
<keyword evidence="14" id="KW-0675">Receptor</keyword>
<comment type="caution">
    <text evidence="14">The sequence shown here is derived from an EMBL/GenBank/DDBJ whole genome shotgun (WGS) entry which is preliminary data.</text>
</comment>
<evidence type="ECO:0000256" key="2">
    <source>
        <dbReference type="ARBA" id="ARBA00022448"/>
    </source>
</evidence>
<dbReference type="InterPro" id="IPR039426">
    <property type="entry name" value="TonB-dep_rcpt-like"/>
</dbReference>
<evidence type="ECO:0000256" key="1">
    <source>
        <dbReference type="ARBA" id="ARBA00004571"/>
    </source>
</evidence>
<dbReference type="Pfam" id="PF07715">
    <property type="entry name" value="Plug"/>
    <property type="match status" value="1"/>
</dbReference>
<dbReference type="Pfam" id="PF00593">
    <property type="entry name" value="TonB_dep_Rec_b-barrel"/>
    <property type="match status" value="1"/>
</dbReference>
<keyword evidence="3 8" id="KW-1134">Transmembrane beta strand</keyword>
<feature type="domain" description="TonB-dependent receptor-like beta-barrel" evidence="12">
    <location>
        <begin position="553"/>
        <end position="1131"/>
    </location>
</feature>
<evidence type="ECO:0000256" key="7">
    <source>
        <dbReference type="ARBA" id="ARBA00023237"/>
    </source>
</evidence>
<feature type="chain" id="PRO_5045409503" evidence="11">
    <location>
        <begin position="36"/>
        <end position="1175"/>
    </location>
</feature>
<dbReference type="Gene3D" id="2.170.130.10">
    <property type="entry name" value="TonB-dependent receptor, plug domain"/>
    <property type="match status" value="1"/>
</dbReference>
<evidence type="ECO:0000259" key="13">
    <source>
        <dbReference type="Pfam" id="PF07715"/>
    </source>
</evidence>
<feature type="domain" description="TonB-dependent receptor plug" evidence="13">
    <location>
        <begin position="228"/>
        <end position="359"/>
    </location>
</feature>
<feature type="region of interest" description="Disordered" evidence="10">
    <location>
        <begin position="1061"/>
        <end position="1091"/>
    </location>
</feature>
<dbReference type="Proteomes" id="UP001217083">
    <property type="component" value="Unassembled WGS sequence"/>
</dbReference>